<reference evidence="1 2" key="1">
    <citation type="submission" date="2024-04" db="EMBL/GenBank/DDBJ databases">
        <authorList>
            <person name="Fracassetti M."/>
        </authorList>
    </citation>
    <scope>NUCLEOTIDE SEQUENCE [LARGE SCALE GENOMIC DNA]</scope>
</reference>
<organism evidence="1 2">
    <name type="scientific">Linum trigynum</name>
    <dbReference type="NCBI Taxonomy" id="586398"/>
    <lineage>
        <taxon>Eukaryota</taxon>
        <taxon>Viridiplantae</taxon>
        <taxon>Streptophyta</taxon>
        <taxon>Embryophyta</taxon>
        <taxon>Tracheophyta</taxon>
        <taxon>Spermatophyta</taxon>
        <taxon>Magnoliopsida</taxon>
        <taxon>eudicotyledons</taxon>
        <taxon>Gunneridae</taxon>
        <taxon>Pentapetalae</taxon>
        <taxon>rosids</taxon>
        <taxon>fabids</taxon>
        <taxon>Malpighiales</taxon>
        <taxon>Linaceae</taxon>
        <taxon>Linum</taxon>
    </lineage>
</organism>
<proteinExistence type="predicted"/>
<name>A0AAV2CJS1_9ROSI</name>
<dbReference type="EMBL" id="OZ034813">
    <property type="protein sequence ID" value="CAL1356018.1"/>
    <property type="molecule type" value="Genomic_DNA"/>
</dbReference>
<gene>
    <name evidence="1" type="ORF">LTRI10_LOCUS3743</name>
</gene>
<evidence type="ECO:0000313" key="1">
    <source>
        <dbReference type="EMBL" id="CAL1356018.1"/>
    </source>
</evidence>
<protein>
    <submittedName>
        <fullName evidence="1">Uncharacterized protein</fullName>
    </submittedName>
</protein>
<evidence type="ECO:0000313" key="2">
    <source>
        <dbReference type="Proteomes" id="UP001497516"/>
    </source>
</evidence>
<keyword evidence="2" id="KW-1185">Reference proteome</keyword>
<accession>A0AAV2CJS1</accession>
<dbReference type="Proteomes" id="UP001497516">
    <property type="component" value="Chromosome 1"/>
</dbReference>
<sequence length="77" mass="8697">MGSRRMNWKGSWWKTAGRPVELASQTAKRWVLGSSPPLSDLEAWLTANLSRLTFHMGADPAVRIRERTKVVTFLVAD</sequence>
<dbReference type="AlphaFoldDB" id="A0AAV2CJS1"/>